<evidence type="ECO:0000313" key="3">
    <source>
        <dbReference type="Proteomes" id="UP001178461"/>
    </source>
</evidence>
<evidence type="ECO:0000313" key="2">
    <source>
        <dbReference type="EMBL" id="CAI5767148.1"/>
    </source>
</evidence>
<dbReference type="Proteomes" id="UP001178461">
    <property type="component" value="Chromosome 2"/>
</dbReference>
<keyword evidence="3" id="KW-1185">Reference proteome</keyword>
<reference evidence="2" key="1">
    <citation type="submission" date="2022-12" db="EMBL/GenBank/DDBJ databases">
        <authorList>
            <person name="Alioto T."/>
            <person name="Alioto T."/>
            <person name="Gomez Garrido J."/>
        </authorList>
    </citation>
    <scope>NUCLEOTIDE SEQUENCE</scope>
</reference>
<protein>
    <submittedName>
        <fullName evidence="2">Uncharacterized protein</fullName>
    </submittedName>
</protein>
<feature type="compositionally biased region" description="Basic residues" evidence="1">
    <location>
        <begin position="1"/>
        <end position="18"/>
    </location>
</feature>
<sequence>MARREPKGRRIPSKRQRSRDREIFTKKQVLEEQVWFWGGGGSGSARAGGVQTEPFRGRPSVPSRRPAPGLGAPEREGRGSALRAPKKPPERGEGSGEGDGGRMRLGRSSHIGYEAVSGAPASLARAPAAARGWKNSPQCLSDHPGSL</sequence>
<gene>
    <name evidence="2" type="ORF">PODLI_1B008564</name>
</gene>
<accession>A0AA35JYP8</accession>
<name>A0AA35JYP8_9SAUR</name>
<organism evidence="2 3">
    <name type="scientific">Podarcis lilfordi</name>
    <name type="common">Lilford's wall lizard</name>
    <dbReference type="NCBI Taxonomy" id="74358"/>
    <lineage>
        <taxon>Eukaryota</taxon>
        <taxon>Metazoa</taxon>
        <taxon>Chordata</taxon>
        <taxon>Craniata</taxon>
        <taxon>Vertebrata</taxon>
        <taxon>Euteleostomi</taxon>
        <taxon>Lepidosauria</taxon>
        <taxon>Squamata</taxon>
        <taxon>Bifurcata</taxon>
        <taxon>Unidentata</taxon>
        <taxon>Episquamata</taxon>
        <taxon>Laterata</taxon>
        <taxon>Lacertibaenia</taxon>
        <taxon>Lacertidae</taxon>
        <taxon>Podarcis</taxon>
    </lineage>
</organism>
<feature type="region of interest" description="Disordered" evidence="1">
    <location>
        <begin position="37"/>
        <end position="109"/>
    </location>
</feature>
<feature type="compositionally biased region" description="Basic and acidic residues" evidence="1">
    <location>
        <begin position="87"/>
        <end position="102"/>
    </location>
</feature>
<proteinExistence type="predicted"/>
<feature type="region of interest" description="Disordered" evidence="1">
    <location>
        <begin position="126"/>
        <end position="147"/>
    </location>
</feature>
<feature type="region of interest" description="Disordered" evidence="1">
    <location>
        <begin position="1"/>
        <end position="24"/>
    </location>
</feature>
<evidence type="ECO:0000256" key="1">
    <source>
        <dbReference type="SAM" id="MobiDB-lite"/>
    </source>
</evidence>
<dbReference type="AlphaFoldDB" id="A0AA35JYP8"/>
<dbReference type="EMBL" id="OX395127">
    <property type="protein sequence ID" value="CAI5767148.1"/>
    <property type="molecule type" value="Genomic_DNA"/>
</dbReference>